<dbReference type="EMBL" id="DTKQ01000047">
    <property type="protein sequence ID" value="HGZ79515.1"/>
    <property type="molecule type" value="Genomic_DNA"/>
</dbReference>
<evidence type="ECO:0000259" key="1">
    <source>
        <dbReference type="Pfam" id="PF04542"/>
    </source>
</evidence>
<reference evidence="2" key="1">
    <citation type="journal article" date="2020" name="mSystems">
        <title>Genome- and Community-Level Interaction Insights into Carbon Utilization and Element Cycling Functions of Hydrothermarchaeota in Hydrothermal Sediment.</title>
        <authorList>
            <person name="Zhou Z."/>
            <person name="Liu Y."/>
            <person name="Xu W."/>
            <person name="Pan J."/>
            <person name="Luo Z.H."/>
            <person name="Li M."/>
        </authorList>
    </citation>
    <scope>NUCLEOTIDE SEQUENCE [LARGE SCALE GENOMIC DNA]</scope>
    <source>
        <strain evidence="2">SpSt-86</strain>
    </source>
</reference>
<protein>
    <recommendedName>
        <fullName evidence="1">RNA polymerase sigma-70 region 2 domain-containing protein</fullName>
    </recommendedName>
</protein>
<dbReference type="InterPro" id="IPR013325">
    <property type="entry name" value="RNA_pol_sigma_r2"/>
</dbReference>
<dbReference type="Gene3D" id="1.10.1740.10">
    <property type="match status" value="1"/>
</dbReference>
<dbReference type="SUPFAM" id="SSF88946">
    <property type="entry name" value="Sigma2 domain of RNA polymerase sigma factors"/>
    <property type="match status" value="1"/>
</dbReference>
<accession>A0A832I8I8</accession>
<feature type="domain" description="RNA polymerase sigma-70 region 2" evidence="1">
    <location>
        <begin position="17"/>
        <end position="81"/>
    </location>
</feature>
<dbReference type="AlphaFoldDB" id="A0A832I8I8"/>
<proteinExistence type="predicted"/>
<dbReference type="InterPro" id="IPR007627">
    <property type="entry name" value="RNA_pol_sigma70_r2"/>
</dbReference>
<dbReference type="GO" id="GO:0006352">
    <property type="term" value="P:DNA-templated transcription initiation"/>
    <property type="evidence" value="ECO:0007669"/>
    <property type="project" value="InterPro"/>
</dbReference>
<dbReference type="Pfam" id="PF04542">
    <property type="entry name" value="Sigma70_r2"/>
    <property type="match status" value="1"/>
</dbReference>
<name>A0A832I8I8_9THEM</name>
<organism evidence="2">
    <name type="scientific">Pseudothermotoga hypogea</name>
    <dbReference type="NCBI Taxonomy" id="57487"/>
    <lineage>
        <taxon>Bacteria</taxon>
        <taxon>Thermotogati</taxon>
        <taxon>Thermotogota</taxon>
        <taxon>Thermotogae</taxon>
        <taxon>Thermotogales</taxon>
        <taxon>Thermotogaceae</taxon>
        <taxon>Pseudothermotoga</taxon>
    </lineage>
</organism>
<dbReference type="GO" id="GO:0003700">
    <property type="term" value="F:DNA-binding transcription factor activity"/>
    <property type="evidence" value="ECO:0007669"/>
    <property type="project" value="InterPro"/>
</dbReference>
<comment type="caution">
    <text evidence="2">The sequence shown here is derived from an EMBL/GenBank/DDBJ whole genome shotgun (WGS) entry which is preliminary data.</text>
</comment>
<sequence length="118" mass="14091">MEGESGVKTTFSNWEKYEPYLRGLCKVVYERYGWNIESYEDLYQTACYLLLIALDDFDGRGDEAGYVKQYVRRKLFNMLKDGENAPKHNDHPFSFVKQRHQKVQFVLCEEEFLEAWQV</sequence>
<evidence type="ECO:0000313" key="2">
    <source>
        <dbReference type="EMBL" id="HGZ79515.1"/>
    </source>
</evidence>
<gene>
    <name evidence="2" type="ORF">ENW55_05990</name>
</gene>